<protein>
    <submittedName>
        <fullName evidence="1">Uncharacterized protein</fullName>
    </submittedName>
</protein>
<sequence>MSKCTVVPIAEKPFSLYIYIHTDGGTMWDPRLWYLVASITVHHIALGGAWLQDFMGIRFDQIRGFHICVCV</sequence>
<accession>A0ACB9EG77</accession>
<gene>
    <name evidence="1" type="ORF">L6452_05580</name>
</gene>
<evidence type="ECO:0000313" key="1">
    <source>
        <dbReference type="EMBL" id="KAI3758033.1"/>
    </source>
</evidence>
<dbReference type="EMBL" id="CM042048">
    <property type="protein sequence ID" value="KAI3758033.1"/>
    <property type="molecule type" value="Genomic_DNA"/>
</dbReference>
<name>A0ACB9EG77_ARCLA</name>
<dbReference type="Proteomes" id="UP001055879">
    <property type="component" value="Linkage Group LG02"/>
</dbReference>
<keyword evidence="2" id="KW-1185">Reference proteome</keyword>
<evidence type="ECO:0000313" key="2">
    <source>
        <dbReference type="Proteomes" id="UP001055879"/>
    </source>
</evidence>
<reference evidence="1 2" key="2">
    <citation type="journal article" date="2022" name="Mol. Ecol. Resour.">
        <title>The genomes of chicory, endive, great burdock and yacon provide insights into Asteraceae paleo-polyploidization history and plant inulin production.</title>
        <authorList>
            <person name="Fan W."/>
            <person name="Wang S."/>
            <person name="Wang H."/>
            <person name="Wang A."/>
            <person name="Jiang F."/>
            <person name="Liu H."/>
            <person name="Zhao H."/>
            <person name="Xu D."/>
            <person name="Zhang Y."/>
        </authorList>
    </citation>
    <scope>NUCLEOTIDE SEQUENCE [LARGE SCALE GENOMIC DNA]</scope>
    <source>
        <strain evidence="2">cv. Niubang</strain>
    </source>
</reference>
<proteinExistence type="predicted"/>
<comment type="caution">
    <text evidence="1">The sequence shown here is derived from an EMBL/GenBank/DDBJ whole genome shotgun (WGS) entry which is preliminary data.</text>
</comment>
<organism evidence="1 2">
    <name type="scientific">Arctium lappa</name>
    <name type="common">Greater burdock</name>
    <name type="synonym">Lappa major</name>
    <dbReference type="NCBI Taxonomy" id="4217"/>
    <lineage>
        <taxon>Eukaryota</taxon>
        <taxon>Viridiplantae</taxon>
        <taxon>Streptophyta</taxon>
        <taxon>Embryophyta</taxon>
        <taxon>Tracheophyta</taxon>
        <taxon>Spermatophyta</taxon>
        <taxon>Magnoliopsida</taxon>
        <taxon>eudicotyledons</taxon>
        <taxon>Gunneridae</taxon>
        <taxon>Pentapetalae</taxon>
        <taxon>asterids</taxon>
        <taxon>campanulids</taxon>
        <taxon>Asterales</taxon>
        <taxon>Asteraceae</taxon>
        <taxon>Carduoideae</taxon>
        <taxon>Cardueae</taxon>
        <taxon>Arctiinae</taxon>
        <taxon>Arctium</taxon>
    </lineage>
</organism>
<reference evidence="2" key="1">
    <citation type="journal article" date="2022" name="Mol. Ecol. Resour.">
        <title>The genomes of chicory, endive, great burdock and yacon provide insights into Asteraceae palaeo-polyploidization history and plant inulin production.</title>
        <authorList>
            <person name="Fan W."/>
            <person name="Wang S."/>
            <person name="Wang H."/>
            <person name="Wang A."/>
            <person name="Jiang F."/>
            <person name="Liu H."/>
            <person name="Zhao H."/>
            <person name="Xu D."/>
            <person name="Zhang Y."/>
        </authorList>
    </citation>
    <scope>NUCLEOTIDE SEQUENCE [LARGE SCALE GENOMIC DNA]</scope>
    <source>
        <strain evidence="2">cv. Niubang</strain>
    </source>
</reference>